<evidence type="ECO:0000313" key="3">
    <source>
        <dbReference type="EMBL" id="MEX3594323.1"/>
    </source>
</evidence>
<gene>
    <name evidence="3" type="ORF">VVR66_06320</name>
</gene>
<dbReference type="Proteomes" id="UP001558481">
    <property type="component" value="Unassembled WGS sequence"/>
</dbReference>
<name>A0ABV3V2Q4_9MICC</name>
<feature type="transmembrane region" description="Helical" evidence="2">
    <location>
        <begin position="58"/>
        <end position="79"/>
    </location>
</feature>
<feature type="compositionally biased region" description="Low complexity" evidence="1">
    <location>
        <begin position="635"/>
        <end position="650"/>
    </location>
</feature>
<dbReference type="EMBL" id="JAYWLU010000005">
    <property type="protein sequence ID" value="MEX3594323.1"/>
    <property type="molecule type" value="Genomic_DNA"/>
</dbReference>
<feature type="transmembrane region" description="Helical" evidence="2">
    <location>
        <begin position="91"/>
        <end position="111"/>
    </location>
</feature>
<feature type="compositionally biased region" description="Basic residues" evidence="1">
    <location>
        <begin position="516"/>
        <end position="527"/>
    </location>
</feature>
<feature type="transmembrane region" description="Helical" evidence="2">
    <location>
        <begin position="181"/>
        <end position="202"/>
    </location>
</feature>
<evidence type="ECO:0000256" key="1">
    <source>
        <dbReference type="SAM" id="MobiDB-lite"/>
    </source>
</evidence>
<feature type="region of interest" description="Disordered" evidence="1">
    <location>
        <begin position="465"/>
        <end position="659"/>
    </location>
</feature>
<organism evidence="3 4">
    <name type="scientific">Kocuria carniphila</name>
    <dbReference type="NCBI Taxonomy" id="262208"/>
    <lineage>
        <taxon>Bacteria</taxon>
        <taxon>Bacillati</taxon>
        <taxon>Actinomycetota</taxon>
        <taxon>Actinomycetes</taxon>
        <taxon>Micrococcales</taxon>
        <taxon>Micrococcaceae</taxon>
        <taxon>Kocuria</taxon>
    </lineage>
</organism>
<keyword evidence="2" id="KW-1133">Transmembrane helix</keyword>
<feature type="transmembrane region" description="Helical" evidence="2">
    <location>
        <begin position="386"/>
        <end position="413"/>
    </location>
</feature>
<accession>A0ABV3V2Q4</accession>
<dbReference type="RefSeq" id="WP_368629142.1">
    <property type="nucleotide sequence ID" value="NZ_JAYWLU010000005.1"/>
</dbReference>
<dbReference type="Pfam" id="PF19877">
    <property type="entry name" value="DUF6350"/>
    <property type="match status" value="1"/>
</dbReference>
<dbReference type="InterPro" id="IPR045931">
    <property type="entry name" value="DUF6350"/>
</dbReference>
<feature type="compositionally biased region" description="Polar residues" evidence="1">
    <location>
        <begin position="1"/>
        <end position="11"/>
    </location>
</feature>
<feature type="compositionally biased region" description="Polar residues" evidence="1">
    <location>
        <begin position="465"/>
        <end position="476"/>
    </location>
</feature>
<feature type="transmembrane region" description="Helical" evidence="2">
    <location>
        <begin position="123"/>
        <end position="142"/>
    </location>
</feature>
<keyword evidence="4" id="KW-1185">Reference proteome</keyword>
<keyword evidence="2" id="KW-0472">Membrane</keyword>
<feature type="region of interest" description="Disordered" evidence="1">
    <location>
        <begin position="1"/>
        <end position="43"/>
    </location>
</feature>
<feature type="transmembrane region" description="Helical" evidence="2">
    <location>
        <begin position="344"/>
        <end position="366"/>
    </location>
</feature>
<evidence type="ECO:0000256" key="2">
    <source>
        <dbReference type="SAM" id="Phobius"/>
    </source>
</evidence>
<feature type="transmembrane region" description="Helical" evidence="2">
    <location>
        <begin position="433"/>
        <end position="452"/>
    </location>
</feature>
<feature type="compositionally biased region" description="Basic and acidic residues" evidence="1">
    <location>
        <begin position="13"/>
        <end position="25"/>
    </location>
</feature>
<feature type="compositionally biased region" description="Acidic residues" evidence="1">
    <location>
        <begin position="477"/>
        <end position="486"/>
    </location>
</feature>
<evidence type="ECO:0000313" key="4">
    <source>
        <dbReference type="Proteomes" id="UP001558481"/>
    </source>
</evidence>
<feature type="transmembrane region" description="Helical" evidence="2">
    <location>
        <begin position="154"/>
        <end position="175"/>
    </location>
</feature>
<reference evidence="3 4" key="1">
    <citation type="journal article" date="2024" name="Fungal Genet. Biol.">
        <title>The porcine skin microbiome exhibits broad fungal antagonism.</title>
        <authorList>
            <person name="De La Cruz K.F."/>
            <person name="Townsend E.C."/>
            <person name="Alex Cheong J.Z."/>
            <person name="Salamzade R."/>
            <person name="Liu A."/>
            <person name="Sandstrom S."/>
            <person name="Davila E."/>
            <person name="Huang L."/>
            <person name="Xu K.H."/>
            <person name="Wu S.Y."/>
            <person name="Meudt J.J."/>
            <person name="Shanmuganayagam D."/>
            <person name="Gibson A.L.F."/>
            <person name="Kalan L.R."/>
        </authorList>
    </citation>
    <scope>NUCLEOTIDE SEQUENCE [LARGE SCALE GENOMIC DNA]</scope>
    <source>
        <strain evidence="3 4">LK2625</strain>
    </source>
</reference>
<feature type="compositionally biased region" description="Polar residues" evidence="1">
    <location>
        <begin position="582"/>
        <end position="597"/>
    </location>
</feature>
<comment type="caution">
    <text evidence="3">The sequence shown here is derived from an EMBL/GenBank/DDBJ whole genome shotgun (WGS) entry which is preliminary data.</text>
</comment>
<protein>
    <submittedName>
        <fullName evidence="3">DUF6350 family protein</fullName>
    </submittedName>
</protein>
<sequence length="659" mass="68053">MNFPTFSNTLSGARERLQRNRHGDPESSPATSPSADSNRRGPEDGFPMPLWLQGVIELLAVAAISLLLTGLLMAAVWLAGGFDSLGVLGGLQLAGQVWLVAHCTPLTMAAIQGIDVSTGGGTLTLVPLGLTLIPFGLAVIAGRRIARACWRGQFLKPFFAGMITYALVGALVALVSSTEHVSASVLAGALFPLIPAGLGTLVGGWSVSRSLAAVLGADAASWIQRTSQYSRWAGSYVWAVVRAGFLSAVAVIGAGALLTVLALVWNWDGIIAVYQELGTGAAGDTALTALQFGYLPNMVVWAAAWASGAGFSVGEGTLTSPFANSLGALPQFPPFAALPEGDPWSYASAVVVLPVLAGVLAGWWFLREGENHLDDWMAIRLPMRWFTFILSTLLTVAFIAAIGAGLVAMLAWLSHGSLGLGRLTDIGPDPWHVFLWTGAEITAGGAIGYVLGPWLEREGYRKNPWNSSLEDSSASDTETEGPEGLDGEATGSARDAKRAAKAQAKQAKKAEAREKRAAKKSAKRKAVRLAVPGADDQSAQDPVRSPAEHHAGAQPASRAEHRSRPVADGTDPATGPSGVVDRNQTAPWGANGSTAVTAQEAGDADSAVTDGDGVAVFDGASVDSRDPDGAGGSVVAGDSDGVAAGDDSAGPVSNSDPER</sequence>
<feature type="transmembrane region" description="Helical" evidence="2">
    <location>
        <begin position="236"/>
        <end position="265"/>
    </location>
</feature>
<keyword evidence="2" id="KW-0812">Transmembrane</keyword>
<proteinExistence type="predicted"/>